<evidence type="ECO:0000256" key="2">
    <source>
        <dbReference type="ARBA" id="ARBA00006019"/>
    </source>
</evidence>
<evidence type="ECO:0000313" key="11">
    <source>
        <dbReference type="EMBL" id="ELR23359.1"/>
    </source>
</evidence>
<dbReference type="GO" id="GO:0006511">
    <property type="term" value="P:ubiquitin-dependent protein catabolic process"/>
    <property type="evidence" value="ECO:0007669"/>
    <property type="project" value="InterPro"/>
</dbReference>
<dbReference type="Gene3D" id="1.20.1310.10">
    <property type="entry name" value="Cullin Repeats"/>
    <property type="match status" value="4"/>
</dbReference>
<evidence type="ECO:0000256" key="4">
    <source>
        <dbReference type="ARBA" id="ARBA00022786"/>
    </source>
</evidence>
<dbReference type="FunFam" id="1.20.1310.10:FF:000024">
    <property type="entry name" value="Cullin-4 like"/>
    <property type="match status" value="1"/>
</dbReference>
<dbReference type="FunFam" id="1.20.1310.10:FF:000004">
    <property type="entry name" value="Cullin 4B"/>
    <property type="match status" value="1"/>
</dbReference>
<dbReference type="SMART" id="SM00182">
    <property type="entry name" value="CULLIN"/>
    <property type="match status" value="1"/>
</dbReference>
<dbReference type="STRING" id="1257118.L8HCT6"/>
<dbReference type="KEGG" id="acan:ACA1_069430"/>
<dbReference type="GO" id="GO:0005634">
    <property type="term" value="C:nucleus"/>
    <property type="evidence" value="ECO:0007669"/>
    <property type="project" value="UniProtKB-ARBA"/>
</dbReference>
<dbReference type="EMBL" id="KB007857">
    <property type="protein sequence ID" value="ELR23359.1"/>
    <property type="molecule type" value="Genomic_DNA"/>
</dbReference>
<dbReference type="RefSeq" id="XP_004352887.1">
    <property type="nucleotide sequence ID" value="XM_004352835.1"/>
</dbReference>
<dbReference type="Gene3D" id="3.30.230.130">
    <property type="entry name" value="Cullin, Chain C, Domain 2"/>
    <property type="match status" value="1"/>
</dbReference>
<evidence type="ECO:0000256" key="1">
    <source>
        <dbReference type="ARBA" id="ARBA00004906"/>
    </source>
</evidence>
<evidence type="ECO:0000256" key="3">
    <source>
        <dbReference type="ARBA" id="ARBA00022499"/>
    </source>
</evidence>
<keyword evidence="12" id="KW-1185">Reference proteome</keyword>
<feature type="compositionally biased region" description="Polar residues" evidence="9">
    <location>
        <begin position="1"/>
        <end position="18"/>
    </location>
</feature>
<dbReference type="InterPro" id="IPR036390">
    <property type="entry name" value="WH_DNA-bd_sf"/>
</dbReference>
<accession>L8HCT6</accession>
<dbReference type="OMA" id="NYQEQTW"/>
<dbReference type="InterPro" id="IPR036388">
    <property type="entry name" value="WH-like_DNA-bd_sf"/>
</dbReference>
<evidence type="ECO:0000256" key="8">
    <source>
        <dbReference type="RuleBase" id="RU003829"/>
    </source>
</evidence>
<keyword evidence="4" id="KW-0833">Ubl conjugation pathway</keyword>
<dbReference type="PROSITE" id="PS50069">
    <property type="entry name" value="CULLIN_2"/>
    <property type="match status" value="1"/>
</dbReference>
<comment type="pathway">
    <text evidence="1">Protein modification; protein ubiquitination.</text>
</comment>
<dbReference type="GO" id="GO:0031461">
    <property type="term" value="C:cullin-RING ubiquitin ligase complex"/>
    <property type="evidence" value="ECO:0007669"/>
    <property type="project" value="InterPro"/>
</dbReference>
<evidence type="ECO:0000313" key="12">
    <source>
        <dbReference type="Proteomes" id="UP000011083"/>
    </source>
</evidence>
<dbReference type="Proteomes" id="UP000011083">
    <property type="component" value="Unassembled WGS sequence"/>
</dbReference>
<organism evidence="11 12">
    <name type="scientific">Acanthamoeba castellanii (strain ATCC 30010 / Neff)</name>
    <dbReference type="NCBI Taxonomy" id="1257118"/>
    <lineage>
        <taxon>Eukaryota</taxon>
        <taxon>Amoebozoa</taxon>
        <taxon>Discosea</taxon>
        <taxon>Longamoebia</taxon>
        <taxon>Centramoebida</taxon>
        <taxon>Acanthamoebidae</taxon>
        <taxon>Acanthamoeba</taxon>
    </lineage>
</organism>
<name>L8HCT6_ACACF</name>
<dbReference type="GO" id="GO:0016567">
    <property type="term" value="P:protein ubiquitination"/>
    <property type="evidence" value="ECO:0007669"/>
    <property type="project" value="UniProtKB-UniPathway"/>
</dbReference>
<dbReference type="AlphaFoldDB" id="L8HCT6"/>
<dbReference type="FunFam" id="1.20.1310.10:FF:000035">
    <property type="entry name" value="Ubiquitin ligase subunit CulD, putative"/>
    <property type="match status" value="1"/>
</dbReference>
<dbReference type="GO" id="GO:0031625">
    <property type="term" value="F:ubiquitin protein ligase binding"/>
    <property type="evidence" value="ECO:0007669"/>
    <property type="project" value="InterPro"/>
</dbReference>
<dbReference type="Pfam" id="PF26557">
    <property type="entry name" value="Cullin_AB"/>
    <property type="match status" value="1"/>
</dbReference>
<dbReference type="OrthoDB" id="27073at2759"/>
<dbReference type="FunFam" id="1.10.10.10:FF:000050">
    <property type="entry name" value="Cullin 4B"/>
    <property type="match status" value="1"/>
</dbReference>
<dbReference type="InterPro" id="IPR016159">
    <property type="entry name" value="Cullin_repeat-like_dom_sf"/>
</dbReference>
<dbReference type="UniPathway" id="UPA00143"/>
<keyword evidence="5" id="KW-0832">Ubl conjugation</keyword>
<evidence type="ECO:0000256" key="6">
    <source>
        <dbReference type="ARBA" id="ARBA00069613"/>
    </source>
</evidence>
<feature type="region of interest" description="Disordered" evidence="9">
    <location>
        <begin position="1"/>
        <end position="20"/>
    </location>
</feature>
<reference evidence="11 12" key="1">
    <citation type="journal article" date="2013" name="Genome Biol.">
        <title>Genome of Acanthamoeba castellanii highlights extensive lateral gene transfer and early evolution of tyrosine kinase signaling.</title>
        <authorList>
            <person name="Clarke M."/>
            <person name="Lohan A.J."/>
            <person name="Liu B."/>
            <person name="Lagkouvardos I."/>
            <person name="Roy S."/>
            <person name="Zafar N."/>
            <person name="Bertelli C."/>
            <person name="Schilde C."/>
            <person name="Kianianmomeni A."/>
            <person name="Burglin T.R."/>
            <person name="Frech C."/>
            <person name="Turcotte B."/>
            <person name="Kopec K.O."/>
            <person name="Synnott J.M."/>
            <person name="Choo C."/>
            <person name="Paponov I."/>
            <person name="Finkler A."/>
            <person name="Soon Heng Tan C."/>
            <person name="Hutchins A.P."/>
            <person name="Weinmeier T."/>
            <person name="Rattei T."/>
            <person name="Chu J.S."/>
            <person name="Gimenez G."/>
            <person name="Irimia M."/>
            <person name="Rigden D.J."/>
            <person name="Fitzpatrick D.A."/>
            <person name="Lorenzo-Morales J."/>
            <person name="Bateman A."/>
            <person name="Chiu C.H."/>
            <person name="Tang P."/>
            <person name="Hegemann P."/>
            <person name="Fromm H."/>
            <person name="Raoult D."/>
            <person name="Greub G."/>
            <person name="Miranda-Saavedra D."/>
            <person name="Chen N."/>
            <person name="Nash P."/>
            <person name="Ginger M.L."/>
            <person name="Horn M."/>
            <person name="Schaap P."/>
            <person name="Caler L."/>
            <person name="Loftus B."/>
        </authorList>
    </citation>
    <scope>NUCLEOTIDE SEQUENCE [LARGE SCALE GENOMIC DNA]</scope>
    <source>
        <strain evidence="11 12">Neff</strain>
    </source>
</reference>
<feature type="domain" description="Cullin family profile" evidence="10">
    <location>
        <begin position="387"/>
        <end position="603"/>
    </location>
</feature>
<dbReference type="VEuPathDB" id="AmoebaDB:ACA1_069430"/>
<dbReference type="InterPro" id="IPR001373">
    <property type="entry name" value="Cullin_N"/>
</dbReference>
<dbReference type="InterPro" id="IPR059120">
    <property type="entry name" value="Cullin-like_AB"/>
</dbReference>
<dbReference type="SUPFAM" id="SSF46785">
    <property type="entry name" value="Winged helix' DNA-binding domain"/>
    <property type="match status" value="1"/>
</dbReference>
<evidence type="ECO:0000259" key="10">
    <source>
        <dbReference type="PROSITE" id="PS50069"/>
    </source>
</evidence>
<dbReference type="InterPro" id="IPR019559">
    <property type="entry name" value="Cullin_neddylation_domain"/>
</dbReference>
<sequence>MATKLNGSSNGGLRNSAGSKPVKKLVIRGLKTSKGLPDDYEQKTWEKLQAAIAAVQNKQAVQYGEEELYKATENLCSQKLGAGLYSKIQGECERHIRAQKAALQQLVRTQEPSSFLISVNNVWNDYCQAMFYIRSIFLYLDRTYVIQTAGVSSLWDLGLQLWRDNVIADSEVEKKLIVGLLSLVERERDGEMVERDLIKNLIRMLASIGVYAERFERSFVVATGKYYSQESARLLADMEMADYLAHAEERLVQEEQRVTHYLEPSTRRPLLTAVENALIAAHADGILQKGFDRLVDQGRVADLARLYTLFSRVQSLPLVRVAFNTHIRAAGAEIVNDAERDKTMVPTLLELKTKLDTILRDSFHSTDIFAHAMKEAFEHFINTRENRPAELIAKFVDAKLKAGNKAATEEELEALMDRVMVLFRFINGKDVFEAFYKKDLAKRLLLGKSASIDAEKSMISKLKTECGSGFTSKLEGMFKDVELSKDIMISFRQSRQAQELKDLEVNVSVLTTGYWPAYTPLDIKLPPQLAHCQDVFRAFYLGKYQGRRLFWQHTLGHTVLKAFFPKTVVMLLFNDTKSISYKDIAEATGIEQKELKRTLLSLACGKVRPLTKEPKGKEVGDDDVFNFNDDFRHKLYRIKVNSIQMKETEEENTKTKESVFQDRQFQIDAAIVRIMKTRKTLTHNQLMAELYQQLKFPLKPADVKKRIESLIDREYLERDPKNTAIYNYLA</sequence>
<comment type="similarity">
    <text evidence="2 7 8">Belongs to the cullin family.</text>
</comment>
<dbReference type="InterPro" id="IPR045093">
    <property type="entry name" value="Cullin"/>
</dbReference>
<gene>
    <name evidence="11" type="ORF">ACA1_069430</name>
</gene>
<dbReference type="GeneID" id="14924332"/>
<dbReference type="SMART" id="SM00884">
    <property type="entry name" value="Cullin_Nedd8"/>
    <property type="match status" value="1"/>
</dbReference>
<dbReference type="Pfam" id="PF00888">
    <property type="entry name" value="Cullin"/>
    <property type="match status" value="1"/>
</dbReference>
<keyword evidence="3" id="KW-1017">Isopeptide bond</keyword>
<dbReference type="Pfam" id="PF10557">
    <property type="entry name" value="Cullin_Nedd8"/>
    <property type="match status" value="1"/>
</dbReference>
<dbReference type="FunFam" id="1.20.1310.10:FF:000001">
    <property type="entry name" value="Cullin 3"/>
    <property type="match status" value="1"/>
</dbReference>
<dbReference type="Gene3D" id="1.10.10.10">
    <property type="entry name" value="Winged helix-like DNA-binding domain superfamily/Winged helix DNA-binding domain"/>
    <property type="match status" value="1"/>
</dbReference>
<dbReference type="PANTHER" id="PTHR11932">
    <property type="entry name" value="CULLIN"/>
    <property type="match status" value="1"/>
</dbReference>
<proteinExistence type="inferred from homology"/>
<dbReference type="SUPFAM" id="SSF74788">
    <property type="entry name" value="Cullin repeat-like"/>
    <property type="match status" value="1"/>
</dbReference>
<evidence type="ECO:0000256" key="9">
    <source>
        <dbReference type="SAM" id="MobiDB-lite"/>
    </source>
</evidence>
<dbReference type="InterPro" id="IPR036317">
    <property type="entry name" value="Cullin_homology_sf"/>
</dbReference>
<dbReference type="InterPro" id="IPR016158">
    <property type="entry name" value="Cullin_homology"/>
</dbReference>
<evidence type="ECO:0000256" key="7">
    <source>
        <dbReference type="PROSITE-ProRule" id="PRU00330"/>
    </source>
</evidence>
<dbReference type="PROSITE" id="PS01256">
    <property type="entry name" value="CULLIN_1"/>
    <property type="match status" value="1"/>
</dbReference>
<evidence type="ECO:0000256" key="5">
    <source>
        <dbReference type="ARBA" id="ARBA00022843"/>
    </source>
</evidence>
<dbReference type="SUPFAM" id="SSF75632">
    <property type="entry name" value="Cullin homology domain"/>
    <property type="match status" value="1"/>
</dbReference>
<protein>
    <recommendedName>
        <fullName evidence="6">Cullin-4</fullName>
    </recommendedName>
</protein>
<dbReference type="InterPro" id="IPR016157">
    <property type="entry name" value="Cullin_CS"/>
</dbReference>